<organism evidence="2 3">
    <name type="scientific">Streptomyces hokutonensis</name>
    <dbReference type="NCBI Taxonomy" id="1306990"/>
    <lineage>
        <taxon>Bacteria</taxon>
        <taxon>Bacillati</taxon>
        <taxon>Actinomycetota</taxon>
        <taxon>Actinomycetes</taxon>
        <taxon>Kitasatosporales</taxon>
        <taxon>Streptomycetaceae</taxon>
        <taxon>Streptomyces</taxon>
    </lineage>
</organism>
<keyword evidence="3" id="KW-1185">Reference proteome</keyword>
<protein>
    <submittedName>
        <fullName evidence="2">Uncharacterized protein</fullName>
    </submittedName>
</protein>
<accession>A0ABW6MKR3</accession>
<dbReference type="Proteomes" id="UP001601303">
    <property type="component" value="Unassembled WGS sequence"/>
</dbReference>
<feature type="transmembrane region" description="Helical" evidence="1">
    <location>
        <begin position="6"/>
        <end position="29"/>
    </location>
</feature>
<keyword evidence="1" id="KW-0472">Membrane</keyword>
<proteinExistence type="predicted"/>
<keyword evidence="1" id="KW-1133">Transmembrane helix</keyword>
<keyword evidence="1" id="KW-0812">Transmembrane</keyword>
<sequence length="75" mass="7909">MAMAIASPSLGALILICVLLAAGVVVWFFQSVQDNEQDRAVLVVQVAASSWAQCYSYTELSTGTVQARALEECGG</sequence>
<name>A0ABW6MKR3_9ACTN</name>
<dbReference type="EMBL" id="JBIAHM010000024">
    <property type="protein sequence ID" value="MFE9606148.1"/>
    <property type="molecule type" value="Genomic_DNA"/>
</dbReference>
<evidence type="ECO:0000256" key="1">
    <source>
        <dbReference type="SAM" id="Phobius"/>
    </source>
</evidence>
<dbReference type="RefSeq" id="WP_388114846.1">
    <property type="nucleotide sequence ID" value="NZ_JBIAHM010000024.1"/>
</dbReference>
<evidence type="ECO:0000313" key="2">
    <source>
        <dbReference type="EMBL" id="MFE9606148.1"/>
    </source>
</evidence>
<evidence type="ECO:0000313" key="3">
    <source>
        <dbReference type="Proteomes" id="UP001601303"/>
    </source>
</evidence>
<reference evidence="2 3" key="1">
    <citation type="submission" date="2024-10" db="EMBL/GenBank/DDBJ databases">
        <title>The Natural Products Discovery Center: Release of the First 8490 Sequenced Strains for Exploring Actinobacteria Biosynthetic Diversity.</title>
        <authorList>
            <person name="Kalkreuter E."/>
            <person name="Kautsar S.A."/>
            <person name="Yang D."/>
            <person name="Bader C.D."/>
            <person name="Teijaro C.N."/>
            <person name="Fluegel L."/>
            <person name="Davis C.M."/>
            <person name="Simpson J.R."/>
            <person name="Lauterbach L."/>
            <person name="Steele A.D."/>
            <person name="Gui C."/>
            <person name="Meng S."/>
            <person name="Li G."/>
            <person name="Viehrig K."/>
            <person name="Ye F."/>
            <person name="Su P."/>
            <person name="Kiefer A.F."/>
            <person name="Nichols A."/>
            <person name="Cepeda A.J."/>
            <person name="Yan W."/>
            <person name="Fan B."/>
            <person name="Jiang Y."/>
            <person name="Adhikari A."/>
            <person name="Zheng C.-J."/>
            <person name="Schuster L."/>
            <person name="Cowan T.M."/>
            <person name="Smanski M.J."/>
            <person name="Chevrette M.G."/>
            <person name="De Carvalho L.P.S."/>
            <person name="Shen B."/>
        </authorList>
    </citation>
    <scope>NUCLEOTIDE SEQUENCE [LARGE SCALE GENOMIC DNA]</scope>
    <source>
        <strain evidence="2 3">NPDC006488</strain>
    </source>
</reference>
<gene>
    <name evidence="2" type="ORF">ACFYNQ_47385</name>
</gene>
<comment type="caution">
    <text evidence="2">The sequence shown here is derived from an EMBL/GenBank/DDBJ whole genome shotgun (WGS) entry which is preliminary data.</text>
</comment>